<gene>
    <name evidence="1" type="ORF">H257_16476</name>
</gene>
<accession>W4FKH7</accession>
<dbReference type="AlphaFoldDB" id="W4FKH7"/>
<dbReference type="VEuPathDB" id="FungiDB:H257_16476"/>
<proteinExistence type="predicted"/>
<dbReference type="RefSeq" id="XP_009843211.1">
    <property type="nucleotide sequence ID" value="XM_009844909.1"/>
</dbReference>
<name>W4FKH7_APHAT</name>
<organism evidence="1">
    <name type="scientific">Aphanomyces astaci</name>
    <name type="common">Crayfish plague agent</name>
    <dbReference type="NCBI Taxonomy" id="112090"/>
    <lineage>
        <taxon>Eukaryota</taxon>
        <taxon>Sar</taxon>
        <taxon>Stramenopiles</taxon>
        <taxon>Oomycota</taxon>
        <taxon>Saprolegniomycetes</taxon>
        <taxon>Saprolegniales</taxon>
        <taxon>Verrucalvaceae</taxon>
        <taxon>Aphanomyces</taxon>
    </lineage>
</organism>
<dbReference type="EMBL" id="KI913200">
    <property type="protein sequence ID" value="ETV67223.1"/>
    <property type="molecule type" value="Genomic_DNA"/>
</dbReference>
<reference evidence="1" key="1">
    <citation type="submission" date="2013-12" db="EMBL/GenBank/DDBJ databases">
        <title>The Genome Sequence of Aphanomyces astaci APO3.</title>
        <authorList>
            <consortium name="The Broad Institute Genomics Platform"/>
            <person name="Russ C."/>
            <person name="Tyler B."/>
            <person name="van West P."/>
            <person name="Dieguez-Uribeondo J."/>
            <person name="Young S.K."/>
            <person name="Zeng Q."/>
            <person name="Gargeya S."/>
            <person name="Fitzgerald M."/>
            <person name="Abouelleil A."/>
            <person name="Alvarado L."/>
            <person name="Chapman S.B."/>
            <person name="Gainer-Dewar J."/>
            <person name="Goldberg J."/>
            <person name="Griggs A."/>
            <person name="Gujja S."/>
            <person name="Hansen M."/>
            <person name="Howarth C."/>
            <person name="Imamovic A."/>
            <person name="Ireland A."/>
            <person name="Larimer J."/>
            <person name="McCowan C."/>
            <person name="Murphy C."/>
            <person name="Pearson M."/>
            <person name="Poon T.W."/>
            <person name="Priest M."/>
            <person name="Roberts A."/>
            <person name="Saif S."/>
            <person name="Shea T."/>
            <person name="Sykes S."/>
            <person name="Wortman J."/>
            <person name="Nusbaum C."/>
            <person name="Birren B."/>
        </authorList>
    </citation>
    <scope>NUCLEOTIDE SEQUENCE [LARGE SCALE GENOMIC DNA]</scope>
    <source>
        <strain evidence="1">APO3</strain>
    </source>
</reference>
<sequence>MGPYRVIKVVSNHLIEVQQLTPPEAISLQHVSRLRMYCEGGLEVDEDLKAQIAFGDEGSTSRPYKTYACTIRSGN</sequence>
<evidence type="ECO:0000313" key="1">
    <source>
        <dbReference type="EMBL" id="ETV67223.1"/>
    </source>
</evidence>
<protein>
    <submittedName>
        <fullName evidence="1">Uncharacterized protein</fullName>
    </submittedName>
</protein>
<dbReference type="OrthoDB" id="116407at2759"/>
<dbReference type="GeneID" id="20818472"/>